<feature type="transmembrane region" description="Helical" evidence="1">
    <location>
        <begin position="158"/>
        <end position="179"/>
    </location>
</feature>
<proteinExistence type="predicted"/>
<reference evidence="2" key="1">
    <citation type="submission" date="2019-09" db="EMBL/GenBank/DDBJ databases">
        <title>Draft genome sequences of 48 bacterial type strains from the CCUG.</title>
        <authorList>
            <person name="Tunovic T."/>
            <person name="Pineiro-Iglesias B."/>
            <person name="Unosson C."/>
            <person name="Inganas E."/>
            <person name="Ohlen M."/>
            <person name="Cardew S."/>
            <person name="Jensie-Markopoulos S."/>
            <person name="Salva-Serra F."/>
            <person name="Jaen-Luchoro D."/>
            <person name="Karlsson R."/>
            <person name="Svensson-Stadler L."/>
            <person name="Chun J."/>
            <person name="Moore E."/>
        </authorList>
    </citation>
    <scope>NUCLEOTIDE SEQUENCE</scope>
    <source>
        <strain evidence="2">CCUG 15333</strain>
    </source>
</reference>
<organism evidence="2">
    <name type="scientific">Comamonas kerstersii</name>
    <dbReference type="NCBI Taxonomy" id="225992"/>
    <lineage>
        <taxon>Bacteria</taxon>
        <taxon>Pseudomonadati</taxon>
        <taxon>Pseudomonadota</taxon>
        <taxon>Betaproteobacteria</taxon>
        <taxon>Burkholderiales</taxon>
        <taxon>Comamonadaceae</taxon>
        <taxon>Comamonas</taxon>
    </lineage>
</organism>
<name>A0A6A1R0N5_9BURK</name>
<keyword evidence="1" id="KW-0472">Membrane</keyword>
<feature type="transmembrane region" description="Helical" evidence="1">
    <location>
        <begin position="225"/>
        <end position="246"/>
    </location>
</feature>
<dbReference type="EMBL" id="VZOT01000010">
    <property type="protein sequence ID" value="KAB0585801.1"/>
    <property type="molecule type" value="Genomic_DNA"/>
</dbReference>
<sequence length="250" mass="27314">MSAAKSAPAKARTIGPVELVFGAVFGLIGATLSAWVIGCLIEIGGGYVLWKGQGIHHAQSIVLQDLGYISAAPRSLLVSDTVKFSREVATWVRWPYERLGILRWYQHLRSNTSLPQAQAADPVFRSVKDSSKGLMLIVSEWLVISMFVAQDVVLRLCIAAFAVPAFALACLLGVIDGLVRRDIRRWTGGRESSFVYHHAKRYTSWALTGGFGIYLAWPFGGFNPAYMVLIFTVLVAAALSTTVGSFKKYA</sequence>
<evidence type="ECO:0000256" key="1">
    <source>
        <dbReference type="SAM" id="Phobius"/>
    </source>
</evidence>
<feature type="transmembrane region" description="Helical" evidence="1">
    <location>
        <begin position="199"/>
        <end position="219"/>
    </location>
</feature>
<dbReference type="NCBIfam" id="TIGR03747">
    <property type="entry name" value="conj_TIGR03747"/>
    <property type="match status" value="1"/>
</dbReference>
<feature type="transmembrane region" description="Helical" evidence="1">
    <location>
        <begin position="20"/>
        <end position="41"/>
    </location>
</feature>
<evidence type="ECO:0000313" key="2">
    <source>
        <dbReference type="EMBL" id="KAB0585801.1"/>
    </source>
</evidence>
<dbReference type="Pfam" id="PF14348">
    <property type="entry name" value="DtrJ-like"/>
    <property type="match status" value="1"/>
</dbReference>
<dbReference type="RefSeq" id="WP_043741107.1">
    <property type="nucleotide sequence ID" value="NZ_VZOT01000010.1"/>
</dbReference>
<protein>
    <submittedName>
        <fullName evidence="2">TIGR03747 family integrating conjugative element membrane protein</fullName>
    </submittedName>
</protein>
<dbReference type="InterPro" id="IPR022266">
    <property type="entry name" value="DtrJ-like"/>
</dbReference>
<gene>
    <name evidence="2" type="ORF">F7P80_12825</name>
</gene>
<keyword evidence="1" id="KW-0812">Transmembrane</keyword>
<dbReference type="AlphaFoldDB" id="A0A6A1R0N5"/>
<accession>A0A6A1R0N5</accession>
<comment type="caution">
    <text evidence="2">The sequence shown here is derived from an EMBL/GenBank/DDBJ whole genome shotgun (WGS) entry which is preliminary data.</text>
</comment>
<keyword evidence="1" id="KW-1133">Transmembrane helix</keyword>